<dbReference type="InterPro" id="IPR039764">
    <property type="entry name" value="HABP4/SERBP1-like"/>
</dbReference>
<dbReference type="Proteomes" id="UP000092993">
    <property type="component" value="Unassembled WGS sequence"/>
</dbReference>
<feature type="compositionally biased region" description="Polar residues" evidence="1">
    <location>
        <begin position="331"/>
        <end position="340"/>
    </location>
</feature>
<feature type="region of interest" description="Disordered" evidence="1">
    <location>
        <begin position="280"/>
        <end position="340"/>
    </location>
</feature>
<dbReference type="PANTHER" id="PTHR12299:SF17">
    <property type="entry name" value="AT19571P-RELATED"/>
    <property type="match status" value="1"/>
</dbReference>
<dbReference type="Gene3D" id="6.10.140.1040">
    <property type="match status" value="2"/>
</dbReference>
<dbReference type="OMA" id="KKWAGAK"/>
<feature type="compositionally biased region" description="Low complexity" evidence="1">
    <location>
        <begin position="26"/>
        <end position="40"/>
    </location>
</feature>
<feature type="region of interest" description="Disordered" evidence="1">
    <location>
        <begin position="1"/>
        <end position="214"/>
    </location>
</feature>
<proteinExistence type="predicted"/>
<reference evidence="3 4" key="1">
    <citation type="submission" date="2016-03" db="EMBL/GenBank/DDBJ databases">
        <title>Whole genome sequencing of Grifola frondosa 9006-11.</title>
        <authorList>
            <person name="Min B."/>
            <person name="Park H."/>
            <person name="Kim J.-G."/>
            <person name="Cho H."/>
            <person name="Oh Y.-L."/>
            <person name="Kong W.-S."/>
            <person name="Choi I.-G."/>
        </authorList>
    </citation>
    <scope>NUCLEOTIDE SEQUENCE [LARGE SCALE GENOMIC DNA]</scope>
    <source>
        <strain evidence="3 4">9006-11</strain>
    </source>
</reference>
<dbReference type="GO" id="GO:0005634">
    <property type="term" value="C:nucleus"/>
    <property type="evidence" value="ECO:0007669"/>
    <property type="project" value="TreeGrafter"/>
</dbReference>
<evidence type="ECO:0000256" key="1">
    <source>
        <dbReference type="SAM" id="MobiDB-lite"/>
    </source>
</evidence>
<feature type="compositionally biased region" description="Basic and acidic residues" evidence="1">
    <location>
        <begin position="295"/>
        <end position="308"/>
    </location>
</feature>
<protein>
    <submittedName>
        <fullName evidence="3">Uncharacterized protein C16A3.08c</fullName>
    </submittedName>
</protein>
<sequence length="340" mass="36090">MSVATKNPFALLEEDSSRPSTPAPAPAKEAAAPTPAATRGSRGGRGGPASRGGRYYQRGGKSAPREKENQEGAEDSTAEPKKRFEGEGRGRGRGRGRGTDRGDRGARGGRGRPFDRHSQTGKIDTEKKIHQGWGGDEGETEQKVEDAAEIDAAAETTATEWAAPAAADAWGAAAAEVAAEAAAPEGEKSGDREGRRGREREPEEEDNTLTLDEYIKQQKGLDIVPKLETRKANEGDDSIWKDAVVVSKKDEEETAYFVGKTKSSAPKARAKKEEKVYLEIDAHFERPARGGRGGRGGERGGDRGERGSRGRGARAGRGRANGSSGPVLNVDDQTAFPSLG</sequence>
<dbReference type="GO" id="GO:0003723">
    <property type="term" value="F:RNA binding"/>
    <property type="evidence" value="ECO:0007669"/>
    <property type="project" value="InterPro"/>
</dbReference>
<organism evidence="3 4">
    <name type="scientific">Grifola frondosa</name>
    <name type="common">Maitake</name>
    <name type="synonym">Polyporus frondosus</name>
    <dbReference type="NCBI Taxonomy" id="5627"/>
    <lineage>
        <taxon>Eukaryota</taxon>
        <taxon>Fungi</taxon>
        <taxon>Dikarya</taxon>
        <taxon>Basidiomycota</taxon>
        <taxon>Agaricomycotina</taxon>
        <taxon>Agaricomycetes</taxon>
        <taxon>Polyporales</taxon>
        <taxon>Grifolaceae</taxon>
        <taxon>Grifola</taxon>
    </lineage>
</organism>
<dbReference type="InterPro" id="IPR006861">
    <property type="entry name" value="HABP4_PAIRBP1-bd"/>
</dbReference>
<evidence type="ECO:0000313" key="3">
    <source>
        <dbReference type="EMBL" id="OBZ80047.1"/>
    </source>
</evidence>
<feature type="compositionally biased region" description="Basic and acidic residues" evidence="1">
    <location>
        <begin position="185"/>
        <end position="201"/>
    </location>
</feature>
<accession>A0A1C7MTG8</accession>
<evidence type="ECO:0000313" key="4">
    <source>
        <dbReference type="Proteomes" id="UP000092993"/>
    </source>
</evidence>
<feature type="domain" description="Hyaluronan/mRNA-binding protein" evidence="2">
    <location>
        <begin position="110"/>
        <end position="235"/>
    </location>
</feature>
<keyword evidence="4" id="KW-1185">Reference proteome</keyword>
<name>A0A1C7MTG8_GRIFR</name>
<dbReference type="AlphaFoldDB" id="A0A1C7MTG8"/>
<dbReference type="PANTHER" id="PTHR12299">
    <property type="entry name" value="HYALURONIC ACID-BINDING PROTEIN 4"/>
    <property type="match status" value="1"/>
</dbReference>
<feature type="compositionally biased region" description="Low complexity" evidence="1">
    <location>
        <begin position="150"/>
        <end position="184"/>
    </location>
</feature>
<dbReference type="OrthoDB" id="5390558at2759"/>
<evidence type="ECO:0000259" key="2">
    <source>
        <dbReference type="SMART" id="SM01233"/>
    </source>
</evidence>
<feature type="compositionally biased region" description="Basic and acidic residues" evidence="1">
    <location>
        <begin position="97"/>
        <end position="129"/>
    </location>
</feature>
<comment type="caution">
    <text evidence="3">The sequence shown here is derived from an EMBL/GenBank/DDBJ whole genome shotgun (WGS) entry which is preliminary data.</text>
</comment>
<gene>
    <name evidence="3" type="ORF">A0H81_00761</name>
</gene>
<dbReference type="SMART" id="SM01233">
    <property type="entry name" value="HABP4_PAI-RBP1"/>
    <property type="match status" value="1"/>
</dbReference>
<feature type="compositionally biased region" description="Gly residues" evidence="1">
    <location>
        <begin position="41"/>
        <end position="50"/>
    </location>
</feature>
<dbReference type="STRING" id="5627.A0A1C7MTG8"/>
<dbReference type="GO" id="GO:0005737">
    <property type="term" value="C:cytoplasm"/>
    <property type="evidence" value="ECO:0007669"/>
    <property type="project" value="TreeGrafter"/>
</dbReference>
<dbReference type="EMBL" id="LUGG01000001">
    <property type="protein sequence ID" value="OBZ80047.1"/>
    <property type="molecule type" value="Genomic_DNA"/>
</dbReference>
<dbReference type="Pfam" id="PF04774">
    <property type="entry name" value="HABP4_PAI-RBP1"/>
    <property type="match status" value="1"/>
</dbReference>
<feature type="compositionally biased region" description="Basic and acidic residues" evidence="1">
    <location>
        <begin position="78"/>
        <end position="90"/>
    </location>
</feature>